<dbReference type="AlphaFoldDB" id="A0A814PCE1"/>
<dbReference type="EMBL" id="CAJOBE010001284">
    <property type="protein sequence ID" value="CAF3730303.1"/>
    <property type="molecule type" value="Genomic_DNA"/>
</dbReference>
<evidence type="ECO:0000313" key="1">
    <source>
        <dbReference type="EMBL" id="CAF1105846.1"/>
    </source>
</evidence>
<evidence type="ECO:0000313" key="2">
    <source>
        <dbReference type="EMBL" id="CAF1182871.1"/>
    </source>
</evidence>
<dbReference type="Proteomes" id="UP000663864">
    <property type="component" value="Unassembled WGS sequence"/>
</dbReference>
<dbReference type="EMBL" id="CAJOBD010001175">
    <property type="protein sequence ID" value="CAF3769391.1"/>
    <property type="molecule type" value="Genomic_DNA"/>
</dbReference>
<evidence type="ECO:0000313" key="6">
    <source>
        <dbReference type="EMBL" id="CAF3680750.1"/>
    </source>
</evidence>
<protein>
    <submittedName>
        <fullName evidence="1">Uncharacterized protein</fullName>
    </submittedName>
</protein>
<dbReference type="Proteomes" id="UP000663889">
    <property type="component" value="Unassembled WGS sequence"/>
</dbReference>
<dbReference type="OrthoDB" id="10009241at2759"/>
<comment type="caution">
    <text evidence="1">The sequence shown here is derived from an EMBL/GenBank/DDBJ whole genome shotgun (WGS) entry which is preliminary data.</text>
</comment>
<evidence type="ECO:0000313" key="7">
    <source>
        <dbReference type="EMBL" id="CAF3730303.1"/>
    </source>
</evidence>
<dbReference type="Proteomes" id="UP000663874">
    <property type="component" value="Unassembled WGS sequence"/>
</dbReference>
<evidence type="ECO:0000313" key="10">
    <source>
        <dbReference type="Proteomes" id="UP000663889"/>
    </source>
</evidence>
<accession>A0A814PCE1</accession>
<evidence type="ECO:0000313" key="4">
    <source>
        <dbReference type="EMBL" id="CAF1236443.1"/>
    </source>
</evidence>
<sequence>MNLDKSNLHSPPPYNYATIQPTNSFTNPFTSNQSSQLTVDEKENETKATLMKNDNSTSFGSFCLECMQCCAATVECLLCCFTCIQCLSECK</sequence>
<dbReference type="Proteomes" id="UP000663870">
    <property type="component" value="Unassembled WGS sequence"/>
</dbReference>
<dbReference type="Proteomes" id="UP000663854">
    <property type="component" value="Unassembled WGS sequence"/>
</dbReference>
<keyword evidence="9" id="KW-1185">Reference proteome</keyword>
<name>A0A814PCE1_9BILA</name>
<dbReference type="Proteomes" id="UP000663823">
    <property type="component" value="Unassembled WGS sequence"/>
</dbReference>
<proteinExistence type="predicted"/>
<dbReference type="EMBL" id="CAJNOO010001721">
    <property type="protein sequence ID" value="CAF1190900.1"/>
    <property type="molecule type" value="Genomic_DNA"/>
</dbReference>
<gene>
    <name evidence="7" type="ORF">FNK824_LOCUS11052</name>
    <name evidence="8" type="ORF">JBS370_LOCUS13590</name>
    <name evidence="5" type="ORF">JXQ802_LOCUS37250</name>
    <name evidence="6" type="ORF">OTI717_LOCUS11203</name>
    <name evidence="2" type="ORF">PYM288_LOCUS23902</name>
    <name evidence="3" type="ORF">RFH988_LOCUS24047</name>
    <name evidence="1" type="ORF">SEV965_LOCUS16121</name>
    <name evidence="4" type="ORF">ZHD862_LOCUS24644</name>
</gene>
<dbReference type="Proteomes" id="UP000663882">
    <property type="component" value="Unassembled WGS sequence"/>
</dbReference>
<dbReference type="EMBL" id="CAJOAX010001055">
    <property type="protein sequence ID" value="CAF3680750.1"/>
    <property type="molecule type" value="Genomic_DNA"/>
</dbReference>
<evidence type="ECO:0000313" key="3">
    <source>
        <dbReference type="EMBL" id="CAF1190900.1"/>
    </source>
</evidence>
<evidence type="ECO:0000313" key="9">
    <source>
        <dbReference type="Proteomes" id="UP000663870"/>
    </source>
</evidence>
<dbReference type="EMBL" id="CAJNOH010001155">
    <property type="protein sequence ID" value="CAF1182871.1"/>
    <property type="molecule type" value="Genomic_DNA"/>
</dbReference>
<dbReference type="EMBL" id="CAJNOL010001977">
    <property type="protein sequence ID" value="CAF1445211.1"/>
    <property type="molecule type" value="Genomic_DNA"/>
</dbReference>
<dbReference type="EMBL" id="CAJNOT010001691">
    <property type="protein sequence ID" value="CAF1236443.1"/>
    <property type="molecule type" value="Genomic_DNA"/>
</dbReference>
<evidence type="ECO:0000313" key="5">
    <source>
        <dbReference type="EMBL" id="CAF1445211.1"/>
    </source>
</evidence>
<reference evidence="1" key="1">
    <citation type="submission" date="2021-02" db="EMBL/GenBank/DDBJ databases">
        <authorList>
            <person name="Nowell W R."/>
        </authorList>
    </citation>
    <scope>NUCLEOTIDE SEQUENCE</scope>
</reference>
<dbReference type="Proteomes" id="UP000663836">
    <property type="component" value="Unassembled WGS sequence"/>
</dbReference>
<dbReference type="EMBL" id="CAJNOU010000871">
    <property type="protein sequence ID" value="CAF1105846.1"/>
    <property type="molecule type" value="Genomic_DNA"/>
</dbReference>
<organism evidence="1 10">
    <name type="scientific">Rotaria sordida</name>
    <dbReference type="NCBI Taxonomy" id="392033"/>
    <lineage>
        <taxon>Eukaryota</taxon>
        <taxon>Metazoa</taxon>
        <taxon>Spiralia</taxon>
        <taxon>Gnathifera</taxon>
        <taxon>Rotifera</taxon>
        <taxon>Eurotatoria</taxon>
        <taxon>Bdelloidea</taxon>
        <taxon>Philodinida</taxon>
        <taxon>Philodinidae</taxon>
        <taxon>Rotaria</taxon>
    </lineage>
</organism>
<evidence type="ECO:0000313" key="8">
    <source>
        <dbReference type="EMBL" id="CAF3769391.1"/>
    </source>
</evidence>